<dbReference type="GO" id="GO:0003743">
    <property type="term" value="F:translation initiation factor activity"/>
    <property type="evidence" value="ECO:0007669"/>
    <property type="project" value="UniProtKB-KW"/>
</dbReference>
<dbReference type="Pfam" id="PF02854">
    <property type="entry name" value="MIF4G"/>
    <property type="match status" value="1"/>
</dbReference>
<feature type="region of interest" description="Disordered" evidence="4">
    <location>
        <begin position="1602"/>
        <end position="1775"/>
    </location>
</feature>
<feature type="compositionally biased region" description="Basic and acidic residues" evidence="4">
    <location>
        <begin position="957"/>
        <end position="976"/>
    </location>
</feature>
<feature type="region of interest" description="Disordered" evidence="4">
    <location>
        <begin position="1537"/>
        <end position="1583"/>
    </location>
</feature>
<dbReference type="PROSITE" id="PS51366">
    <property type="entry name" value="MI"/>
    <property type="match status" value="1"/>
</dbReference>
<feature type="compositionally biased region" description="Polar residues" evidence="4">
    <location>
        <begin position="1622"/>
        <end position="1634"/>
    </location>
</feature>
<feature type="region of interest" description="Disordered" evidence="4">
    <location>
        <begin position="1"/>
        <end position="49"/>
    </location>
</feature>
<dbReference type="SUPFAM" id="SSF48371">
    <property type="entry name" value="ARM repeat"/>
    <property type="match status" value="3"/>
</dbReference>
<dbReference type="CDD" id="cd11559">
    <property type="entry name" value="W2_eIF4G1_like"/>
    <property type="match status" value="1"/>
</dbReference>
<feature type="region of interest" description="Disordered" evidence="4">
    <location>
        <begin position="1206"/>
        <end position="1236"/>
    </location>
</feature>
<evidence type="ECO:0000313" key="6">
    <source>
        <dbReference type="EMBL" id="KAK3779427.1"/>
    </source>
</evidence>
<feature type="compositionally biased region" description="Low complexity" evidence="4">
    <location>
        <begin position="977"/>
        <end position="986"/>
    </location>
</feature>
<feature type="compositionally biased region" description="Polar residues" evidence="4">
    <location>
        <begin position="1"/>
        <end position="24"/>
    </location>
</feature>
<feature type="compositionally biased region" description="Basic and acidic residues" evidence="4">
    <location>
        <begin position="994"/>
        <end position="1017"/>
    </location>
</feature>
<feature type="compositionally biased region" description="Low complexity" evidence="4">
    <location>
        <begin position="1059"/>
        <end position="1075"/>
    </location>
</feature>
<feature type="compositionally biased region" description="Basic and acidic residues" evidence="4">
    <location>
        <begin position="513"/>
        <end position="534"/>
    </location>
</feature>
<feature type="compositionally biased region" description="Basic and acidic residues" evidence="4">
    <location>
        <begin position="936"/>
        <end position="946"/>
    </location>
</feature>
<feature type="region of interest" description="Disordered" evidence="4">
    <location>
        <begin position="193"/>
        <end position="212"/>
    </location>
</feature>
<feature type="compositionally biased region" description="Polar residues" evidence="4">
    <location>
        <begin position="682"/>
        <end position="693"/>
    </location>
</feature>
<dbReference type="InterPro" id="IPR003890">
    <property type="entry name" value="MIF4G-like_typ-3"/>
</dbReference>
<dbReference type="SMART" id="SM00544">
    <property type="entry name" value="MA3"/>
    <property type="match status" value="1"/>
</dbReference>
<feature type="compositionally biased region" description="Basic residues" evidence="4">
    <location>
        <begin position="913"/>
        <end position="925"/>
    </location>
</feature>
<evidence type="ECO:0000256" key="3">
    <source>
        <dbReference type="ARBA" id="ARBA00022917"/>
    </source>
</evidence>
<dbReference type="GO" id="GO:0003729">
    <property type="term" value="F:mRNA binding"/>
    <property type="evidence" value="ECO:0007669"/>
    <property type="project" value="TreeGrafter"/>
</dbReference>
<feature type="compositionally biased region" description="Polar residues" evidence="4">
    <location>
        <begin position="1206"/>
        <end position="1227"/>
    </location>
</feature>
<feature type="compositionally biased region" description="Pro residues" evidence="4">
    <location>
        <begin position="299"/>
        <end position="312"/>
    </location>
</feature>
<keyword evidence="2" id="KW-0396">Initiation factor</keyword>
<feature type="compositionally biased region" description="Polar residues" evidence="4">
    <location>
        <begin position="1661"/>
        <end position="1670"/>
    </location>
</feature>
<keyword evidence="3" id="KW-0648">Protein biosynthesis</keyword>
<feature type="compositionally biased region" description="Pro residues" evidence="4">
    <location>
        <begin position="320"/>
        <end position="336"/>
    </location>
</feature>
<feature type="compositionally biased region" description="Basic and acidic residues" evidence="4">
    <location>
        <begin position="1121"/>
        <end position="1140"/>
    </location>
</feature>
<feature type="region of interest" description="Disordered" evidence="4">
    <location>
        <begin position="892"/>
        <end position="1161"/>
    </location>
</feature>
<reference evidence="6" key="1">
    <citation type="journal article" date="2023" name="G3 (Bethesda)">
        <title>A reference genome for the long-term kleptoplast-retaining sea slug Elysia crispata morphotype clarki.</title>
        <authorList>
            <person name="Eastman K.E."/>
            <person name="Pendleton A.L."/>
            <person name="Shaikh M.A."/>
            <person name="Suttiyut T."/>
            <person name="Ogas R."/>
            <person name="Tomko P."/>
            <person name="Gavelis G."/>
            <person name="Widhalm J.R."/>
            <person name="Wisecaver J.H."/>
        </authorList>
    </citation>
    <scope>NUCLEOTIDE SEQUENCE</scope>
    <source>
        <strain evidence="6">ECLA1</strain>
    </source>
</reference>
<evidence type="ECO:0000313" key="7">
    <source>
        <dbReference type="Proteomes" id="UP001283361"/>
    </source>
</evidence>
<evidence type="ECO:0000256" key="1">
    <source>
        <dbReference type="ARBA" id="ARBA00005775"/>
    </source>
</evidence>
<sequence length="2073" mass="229147">MTSRGNPSISPPAQISQQRHGNTLQSGTPPPQQYYPGQSPALPGGFEYIAPQQPPLYSYQAYGSAVNEVRAQPGNGSRGGPPQTMHQSGAAYYQQPGGTMRPQPQQQGQVNQQALPLQYYISAGMPSNLRTTRGHHPNQSQQMVYIPQAPFATNNVVIQNMYTRPQMNPAAYYAPVSQNTYPALYIPNGAGAQWQGSRMPTAGPAAGRPAREKKMIEITDPNTGKNLTEEILKTTHADHTEHEEEPTPNQSGQEIGKLFTRLVAETLNKSSEDSNVSGTMDGSIPPPGPGASSSQQYQQPPPTATQHPPPQIMRPGHPSMGPPRIPPPTHMLPPRPGMIQQQQQGHPPATPPHMEMMNFSRPPPPLRQPTPAQVYSTAQQHMVRHPQQQQPQPVPQQQQLPPQVVRPANVPVVSNPQPPVQQQQPSVQLQSHLQQPPQPLAPQPEVCAVPTSTPAAPSAVEQISSALVVTETVKEENVQRLSVEHIPGAAPAAKAPSPPAKEETPSPAPTQVVEKEISLPAEETSKISENKDDTQQGASNRGSKDGRKGKKNKRDFNTKEIGGSDMDAFIDDQSNKLTMYKEVPLQNDAVVDQQQQLSSNPLKRDASNPWNLRPPRLVSTASNIVNLATNLCSENGHTQVSLSTAPPYKANSNVEKIGEEAVENLFDGSLTCNSSKELEKATLSSMNGNTRSGDTVKYKKDEQPPGKFTIALYGSSDEKESSSGDTCEINRPKILARQSSFLDNCHREMELLDHKTQAFNESMARKVTIPQPQFMMDPLAFQMVHFAPVGGMVHIMPTLVQAGQKSGEIHTVESGLPLDSRSLNVSSNKIEATSFEQSEKYLAVLVSEPEESAFSAATESSPSPSSILTADSIAEEGNICHGDVVAQINLSEQRKSTESQKPTESTSQVESKHKIKKKKKRKGRKSPPLPKPKLSLAEEKENETHNSKPPLPPSLGVERRASVDKISHQYEGKTVEEVAVNEENNVLASAPANQEDRATEKPENDKESSHDVEKTPSLEEALATEPAEPLPEQKPSGNVMMAPEDEKQEAESAVDSQNEEAQFQSSSEQQPQIPELTSSPQINVVPSEPVDSTCTSGSKDKVEESTPQAPVNDENTPPKEFSLRPKMEDTRTATPSREDSVDPPTITPTEKPGAAVKKDGKDKLQYDRAYLMELRECPSSQTKPEGLPNLEIILDRPVNRAASGTSPDFTPNFFQPSTPQRQQQMGKSASRGRARPGEMQMPLRIIKSVSIQNDVKALHQSEKPWKPTPKQIAAGEISNKVENLESKALFILNRLTPTNFAPLSEEMMALKIGDYDSLEQLVKIFFDKVTLETKFVEAYAKLCKKMCSLKVPPPPGVKDSQATFRVLLLTKCQTEFESDKTIVFEDPEEKRKKLEAELPEGPEKADKIETTLYHMKLRRLKFYGNIRFIGELFKLSLLTENIMHDCIFRLLKARDDESLLSLCQLITTVGAILDTDKAKQRMDQYFAQMVKIAEERKSRIKFTLKDAIELRQNNWVPRKEQTGPKKIDEVRQDFHQEQQTKQFLQNQPPPPRNEPQPGSRRGSRQRQEEKPSDDGWNTVGSKSIRIDASKMKFSKNVVDENIQLGPGGGMNKFSMWSRGSGAAQSSQDSPSNRPANRFSALPSDEDRRFQRSPSRGDGSIGSRSLRQNTAGHGRGKIIGRSSIEGERRDALASARSIVGGRSQNSSRDNSWNREDRRSLGPRSSREGENPMGPPRMINLRPSAERGPAPTPAPTSSGAYGNVKKAAPKTEEEMEHSAKTIMDEYLNIQDIKEAKLCVMELEGQKYLYAFITASINNVLERTDKDRTLTGQFFHEILKENLLSLDKFIKGLCEVLQFAEDMVIDIPKMWTNMAQLMTPTLIGGTMPWTQLRSTLEPHLSPICCAKLIAEILLIAKTLVSEAEVVKMWQASGLNWEAFVPADRISDFIKDKKLDFLQGASNNTLPESGQLNQDEVTSDLVKIIKDGKNANADIHGYIKENIPRDLDEKLFVRLLMTAVSKASLSVTMKPNMDVITNRQEVLQKYIKTPELELQALYAIQALMHRLEHPGGKKKPA</sequence>
<feature type="region of interest" description="Disordered" evidence="4">
    <location>
        <begin position="70"/>
        <end position="89"/>
    </location>
</feature>
<feature type="compositionally biased region" description="Polar residues" evidence="4">
    <location>
        <begin position="899"/>
        <end position="909"/>
    </location>
</feature>
<feature type="region of interest" description="Disordered" evidence="4">
    <location>
        <begin position="682"/>
        <end position="701"/>
    </location>
</feature>
<protein>
    <recommendedName>
        <fullName evidence="5">MI domain-containing protein</fullName>
    </recommendedName>
</protein>
<feature type="region of interest" description="Disordered" evidence="4">
    <location>
        <begin position="270"/>
        <end position="453"/>
    </location>
</feature>
<dbReference type="Proteomes" id="UP001283361">
    <property type="component" value="Unassembled WGS sequence"/>
</dbReference>
<gene>
    <name evidence="6" type="ORF">RRG08_015828</name>
</gene>
<dbReference type="GO" id="GO:0016281">
    <property type="term" value="C:eukaryotic translation initiation factor 4F complex"/>
    <property type="evidence" value="ECO:0007669"/>
    <property type="project" value="TreeGrafter"/>
</dbReference>
<feature type="domain" description="MI" evidence="5">
    <location>
        <begin position="1772"/>
        <end position="1894"/>
    </location>
</feature>
<dbReference type="PANTHER" id="PTHR23253:SF78">
    <property type="entry name" value="EUKARYOTIC TRANSLATION INITIATION FACTOR 4G1, ISOFORM B-RELATED"/>
    <property type="match status" value="1"/>
</dbReference>
<feature type="compositionally biased region" description="Polar residues" evidence="4">
    <location>
        <begin position="1105"/>
        <end position="1115"/>
    </location>
</feature>
<feature type="compositionally biased region" description="Low complexity" evidence="4">
    <location>
        <begin position="1018"/>
        <end position="1027"/>
    </location>
</feature>
<dbReference type="InterPro" id="IPR016024">
    <property type="entry name" value="ARM-type_fold"/>
</dbReference>
<organism evidence="6 7">
    <name type="scientific">Elysia crispata</name>
    <name type="common">lettuce slug</name>
    <dbReference type="NCBI Taxonomy" id="231223"/>
    <lineage>
        <taxon>Eukaryota</taxon>
        <taxon>Metazoa</taxon>
        <taxon>Spiralia</taxon>
        <taxon>Lophotrochozoa</taxon>
        <taxon>Mollusca</taxon>
        <taxon>Gastropoda</taxon>
        <taxon>Heterobranchia</taxon>
        <taxon>Euthyneura</taxon>
        <taxon>Panpulmonata</taxon>
        <taxon>Sacoglossa</taxon>
        <taxon>Placobranchoidea</taxon>
        <taxon>Plakobranchidae</taxon>
        <taxon>Elysia</taxon>
    </lineage>
</organism>
<dbReference type="PANTHER" id="PTHR23253">
    <property type="entry name" value="EUKARYOTIC TRANSLATION INITIATION FACTOR 4 GAMMA"/>
    <property type="match status" value="1"/>
</dbReference>
<dbReference type="EMBL" id="JAWDGP010002837">
    <property type="protein sequence ID" value="KAK3779427.1"/>
    <property type="molecule type" value="Genomic_DNA"/>
</dbReference>
<evidence type="ECO:0000256" key="4">
    <source>
        <dbReference type="SAM" id="MobiDB-lite"/>
    </source>
</evidence>
<dbReference type="Gene3D" id="1.25.40.180">
    <property type="match status" value="3"/>
</dbReference>
<feature type="compositionally biased region" description="Polar residues" evidence="4">
    <location>
        <begin position="270"/>
        <end position="280"/>
    </location>
</feature>
<proteinExistence type="inferred from homology"/>
<name>A0AAE1A362_9GAST</name>
<accession>A0AAE1A362</accession>
<comment type="caution">
    <text evidence="6">The sequence shown here is derived from an EMBL/GenBank/DDBJ whole genome shotgun (WGS) entry which is preliminary data.</text>
</comment>
<evidence type="ECO:0000259" key="5">
    <source>
        <dbReference type="PROSITE" id="PS51366"/>
    </source>
</evidence>
<evidence type="ECO:0000256" key="2">
    <source>
        <dbReference type="ARBA" id="ARBA00022540"/>
    </source>
</evidence>
<dbReference type="SMART" id="SM00543">
    <property type="entry name" value="MIF4G"/>
    <property type="match status" value="1"/>
</dbReference>
<feature type="compositionally biased region" description="Polar residues" evidence="4">
    <location>
        <begin position="1076"/>
        <end position="1097"/>
    </location>
</feature>
<keyword evidence="7" id="KW-1185">Reference proteome</keyword>
<dbReference type="Pfam" id="PF02847">
    <property type="entry name" value="MA3"/>
    <property type="match status" value="1"/>
</dbReference>
<feature type="compositionally biased region" description="Basic and acidic residues" evidence="4">
    <location>
        <begin position="1710"/>
        <end position="1728"/>
    </location>
</feature>
<comment type="similarity">
    <text evidence="1">Belongs to the eukaryotic initiation factor 4G family.</text>
</comment>
<feature type="region of interest" description="Disordered" evidence="4">
    <location>
        <begin position="479"/>
        <end position="567"/>
    </location>
</feature>
<feature type="compositionally biased region" description="Low complexity" evidence="4">
    <location>
        <begin position="379"/>
        <end position="435"/>
    </location>
</feature>
<dbReference type="InterPro" id="IPR003891">
    <property type="entry name" value="Initiation_fac_eIF4g_MI"/>
</dbReference>